<evidence type="ECO:0000256" key="3">
    <source>
        <dbReference type="ARBA" id="ARBA00022771"/>
    </source>
</evidence>
<evidence type="ECO:0000259" key="7">
    <source>
        <dbReference type="PROSITE" id="PS50950"/>
    </source>
</evidence>
<accession>A0AAN7SP04</accession>
<dbReference type="EMBL" id="JARPUR010000003">
    <property type="protein sequence ID" value="KAK4879628.1"/>
    <property type="molecule type" value="Genomic_DNA"/>
</dbReference>
<dbReference type="Pfam" id="PF13359">
    <property type="entry name" value="DDE_Tnp_4"/>
    <property type="match status" value="1"/>
</dbReference>
<keyword evidence="2" id="KW-0479">Metal-binding</keyword>
<feature type="domain" description="THAP-type" evidence="7">
    <location>
        <begin position="9"/>
        <end position="99"/>
    </location>
</feature>
<proteinExistence type="predicted"/>
<protein>
    <recommendedName>
        <fullName evidence="7">THAP-type domain-containing protein</fullName>
    </recommendedName>
</protein>
<comment type="cofactor">
    <cofactor evidence="1">
        <name>a divalent metal cation</name>
        <dbReference type="ChEBI" id="CHEBI:60240"/>
    </cofactor>
</comment>
<dbReference type="Pfam" id="PF13613">
    <property type="entry name" value="HTH_Tnp_4"/>
    <property type="match status" value="1"/>
</dbReference>
<dbReference type="PROSITE" id="PS50950">
    <property type="entry name" value="ZF_THAP"/>
    <property type="match status" value="1"/>
</dbReference>
<evidence type="ECO:0000256" key="5">
    <source>
        <dbReference type="ARBA" id="ARBA00023125"/>
    </source>
</evidence>
<gene>
    <name evidence="8" type="ORF">RN001_007774</name>
</gene>
<evidence type="ECO:0000313" key="8">
    <source>
        <dbReference type="EMBL" id="KAK4879628.1"/>
    </source>
</evidence>
<dbReference type="InterPro" id="IPR027806">
    <property type="entry name" value="HARBI1_dom"/>
</dbReference>
<dbReference type="GO" id="GO:0003677">
    <property type="term" value="F:DNA binding"/>
    <property type="evidence" value="ECO:0007669"/>
    <property type="project" value="UniProtKB-UniRule"/>
</dbReference>
<evidence type="ECO:0000256" key="6">
    <source>
        <dbReference type="PROSITE-ProRule" id="PRU00309"/>
    </source>
</evidence>
<dbReference type="Pfam" id="PF05485">
    <property type="entry name" value="THAP"/>
    <property type="match status" value="1"/>
</dbReference>
<keyword evidence="4" id="KW-0862">Zinc</keyword>
<dbReference type="GO" id="GO:0008270">
    <property type="term" value="F:zinc ion binding"/>
    <property type="evidence" value="ECO:0007669"/>
    <property type="project" value="UniProtKB-KW"/>
</dbReference>
<reference evidence="9" key="1">
    <citation type="submission" date="2023-01" db="EMBL/GenBank/DDBJ databases">
        <title>Key to firefly adult light organ development and bioluminescence: homeobox transcription factors regulate luciferase expression and transportation to peroxisome.</title>
        <authorList>
            <person name="Fu X."/>
        </authorList>
    </citation>
    <scope>NUCLEOTIDE SEQUENCE [LARGE SCALE GENOMIC DNA]</scope>
</reference>
<dbReference type="InterPro" id="IPR027805">
    <property type="entry name" value="Transposase_HTH_dom"/>
</dbReference>
<name>A0AAN7SP04_9COLE</name>
<keyword evidence="5 6" id="KW-0238">DNA-binding</keyword>
<keyword evidence="3 6" id="KW-0863">Zinc-finger</keyword>
<dbReference type="SUPFAM" id="SSF57716">
    <property type="entry name" value="Glucocorticoid receptor-like (DNA-binding domain)"/>
    <property type="match status" value="1"/>
</dbReference>
<organism evidence="8 9">
    <name type="scientific">Aquatica leii</name>
    <dbReference type="NCBI Taxonomy" id="1421715"/>
    <lineage>
        <taxon>Eukaryota</taxon>
        <taxon>Metazoa</taxon>
        <taxon>Ecdysozoa</taxon>
        <taxon>Arthropoda</taxon>
        <taxon>Hexapoda</taxon>
        <taxon>Insecta</taxon>
        <taxon>Pterygota</taxon>
        <taxon>Neoptera</taxon>
        <taxon>Endopterygota</taxon>
        <taxon>Coleoptera</taxon>
        <taxon>Polyphaga</taxon>
        <taxon>Elateriformia</taxon>
        <taxon>Elateroidea</taxon>
        <taxon>Lampyridae</taxon>
        <taxon>Luciolinae</taxon>
        <taxon>Aquatica</taxon>
    </lineage>
</organism>
<dbReference type="InterPro" id="IPR006612">
    <property type="entry name" value="THAP_Znf"/>
</dbReference>
<evidence type="ECO:0000256" key="2">
    <source>
        <dbReference type="ARBA" id="ARBA00022723"/>
    </source>
</evidence>
<dbReference type="AlphaFoldDB" id="A0AAN7SP04"/>
<evidence type="ECO:0000256" key="1">
    <source>
        <dbReference type="ARBA" id="ARBA00001968"/>
    </source>
</evidence>
<keyword evidence="9" id="KW-1185">Reference proteome</keyword>
<evidence type="ECO:0000313" key="9">
    <source>
        <dbReference type="Proteomes" id="UP001353858"/>
    </source>
</evidence>
<evidence type="ECO:0000256" key="4">
    <source>
        <dbReference type="ARBA" id="ARBA00022833"/>
    </source>
</evidence>
<comment type="caution">
    <text evidence="8">The sequence shown here is derived from an EMBL/GenBank/DDBJ whole genome shotgun (WGS) entry which is preliminary data.</text>
</comment>
<dbReference type="Proteomes" id="UP001353858">
    <property type="component" value="Unassembled WGS sequence"/>
</dbReference>
<sequence length="581" mass="66967">MAYCAAHIMPHACAVVDCTNNSKREWRKKYFLIPSERDNRGRIIEQRVQRRRAWIQALHREDLTETKIKYIRICSDHFFSGTPATFGDDTNPDYIPHINMGYGTTKGNSRKKQKHYDRVKSRKMLKSQTEKRMLFNEKDVAKNSTTSANLNLQCLQSQDVRMLENVTDVKVETEIEHSDLHCLQSEDIRMLEDVTHVKVETEIKHSNLQCLQSEDVRMLEDVTHVKVETEIEHSNLQCLQSQDVGMLENVPHVKVETEIEHTKVEEYQMMFNDLMYVNNALYESRRMVQLLSLNEAAFSGNDKKTKFYTGFPSFVALMKIFNLMVNDIPSTTVLTKFQHFLLTLMHLRLNLMFSDLAYRFGISTQTASRVFHCTVHVFYKYMKNFIIWPDREDVISTMPESFKKAFGNKVAVIIDCFEIKIGKSSSLKVQTTTRSNDKQHNTIKIVIGICPQGAIIFIAKAFGGRTSDRVVIEKCGILEKLLPGDLVLTNTGFLIHNVVKMRCAQVINLKGKKQLSFLEVEETRELAAVRIHVKKIIGLLCRKYRILHTVKRRVSQKNILLIDKVLQVACGLTNLCPPVVT</sequence>
<dbReference type="PANTHER" id="PTHR23080">
    <property type="entry name" value="THAP DOMAIN PROTEIN"/>
    <property type="match status" value="1"/>
</dbReference>